<dbReference type="PANTHER" id="PTHR30193">
    <property type="entry name" value="ABC TRANSPORTER PERMEASE PROTEIN"/>
    <property type="match status" value="1"/>
</dbReference>
<feature type="transmembrane region" description="Helical" evidence="7">
    <location>
        <begin position="252"/>
        <end position="273"/>
    </location>
</feature>
<dbReference type="Proteomes" id="UP000263014">
    <property type="component" value="Unassembled WGS sequence"/>
</dbReference>
<comment type="similarity">
    <text evidence="7">Belongs to the binding-protein-dependent transport system permease family.</text>
</comment>
<keyword evidence="5 7" id="KW-1133">Transmembrane helix</keyword>
<feature type="domain" description="ABC transmembrane type-1" evidence="8">
    <location>
        <begin position="64"/>
        <end position="275"/>
    </location>
</feature>
<evidence type="ECO:0000256" key="2">
    <source>
        <dbReference type="ARBA" id="ARBA00022448"/>
    </source>
</evidence>
<evidence type="ECO:0000313" key="10">
    <source>
        <dbReference type="Proteomes" id="UP000263014"/>
    </source>
</evidence>
<reference evidence="9 10" key="1">
    <citation type="submission" date="2018-08" db="EMBL/GenBank/DDBJ databases">
        <title>A genome reference for cultivated species of the human gut microbiota.</title>
        <authorList>
            <person name="Zou Y."/>
            <person name="Xue W."/>
            <person name="Luo G."/>
        </authorList>
    </citation>
    <scope>NUCLEOTIDE SEQUENCE [LARGE SCALE GENOMIC DNA]</scope>
    <source>
        <strain evidence="9 10">TM09-12</strain>
    </source>
</reference>
<evidence type="ECO:0000256" key="3">
    <source>
        <dbReference type="ARBA" id="ARBA00022475"/>
    </source>
</evidence>
<protein>
    <submittedName>
        <fullName evidence="9">Sugar ABC transporter permease</fullName>
    </submittedName>
</protein>
<dbReference type="InterPro" id="IPR051393">
    <property type="entry name" value="ABC_transporter_permease"/>
</dbReference>
<dbReference type="Gene3D" id="1.10.3720.10">
    <property type="entry name" value="MetI-like"/>
    <property type="match status" value="1"/>
</dbReference>
<dbReference type="SUPFAM" id="SSF161098">
    <property type="entry name" value="MetI-like"/>
    <property type="match status" value="1"/>
</dbReference>
<evidence type="ECO:0000313" key="9">
    <source>
        <dbReference type="EMBL" id="RGI95530.1"/>
    </source>
</evidence>
<dbReference type="PANTHER" id="PTHR30193:SF37">
    <property type="entry name" value="INNER MEMBRANE ABC TRANSPORTER PERMEASE PROTEIN YCJO"/>
    <property type="match status" value="1"/>
</dbReference>
<dbReference type="GO" id="GO:0005886">
    <property type="term" value="C:plasma membrane"/>
    <property type="evidence" value="ECO:0007669"/>
    <property type="project" value="UniProtKB-SubCell"/>
</dbReference>
<dbReference type="RefSeq" id="WP_117621523.1">
    <property type="nucleotide sequence ID" value="NZ_CACRUH010000067.1"/>
</dbReference>
<dbReference type="GO" id="GO:0055085">
    <property type="term" value="P:transmembrane transport"/>
    <property type="evidence" value="ECO:0007669"/>
    <property type="project" value="InterPro"/>
</dbReference>
<dbReference type="CDD" id="cd06261">
    <property type="entry name" value="TM_PBP2"/>
    <property type="match status" value="1"/>
</dbReference>
<organism evidence="9 10">
    <name type="scientific">Hungatella hathewayi</name>
    <dbReference type="NCBI Taxonomy" id="154046"/>
    <lineage>
        <taxon>Bacteria</taxon>
        <taxon>Bacillati</taxon>
        <taxon>Bacillota</taxon>
        <taxon>Clostridia</taxon>
        <taxon>Lachnospirales</taxon>
        <taxon>Lachnospiraceae</taxon>
        <taxon>Hungatella</taxon>
    </lineage>
</organism>
<dbReference type="Pfam" id="PF00528">
    <property type="entry name" value="BPD_transp_1"/>
    <property type="match status" value="1"/>
</dbReference>
<keyword evidence="2 7" id="KW-0813">Transport</keyword>
<accession>A0A374NWS2</accession>
<feature type="transmembrane region" description="Helical" evidence="7">
    <location>
        <begin position="197"/>
        <end position="218"/>
    </location>
</feature>
<evidence type="ECO:0000256" key="7">
    <source>
        <dbReference type="RuleBase" id="RU363032"/>
    </source>
</evidence>
<dbReference type="InterPro" id="IPR035906">
    <property type="entry name" value="MetI-like_sf"/>
</dbReference>
<keyword evidence="6 7" id="KW-0472">Membrane</keyword>
<evidence type="ECO:0000259" key="8">
    <source>
        <dbReference type="PROSITE" id="PS50928"/>
    </source>
</evidence>
<feature type="transmembrane region" description="Helical" evidence="7">
    <location>
        <begin position="225"/>
        <end position="246"/>
    </location>
</feature>
<evidence type="ECO:0000256" key="1">
    <source>
        <dbReference type="ARBA" id="ARBA00004651"/>
    </source>
</evidence>
<dbReference type="AlphaFoldDB" id="A0A374NWS2"/>
<sequence length="285" mass="31335">MDKKKIYSTWFLVPAMAVFTVFFLIPLLLSLYFSLTIWNFDEVKFCGLQNFKMFFSERSLNTGVKNTMVYAVLTCGAKVVLGFLIGVFLTSSIKTKNLLRSIVFFPNLVSTIAVGITFTALMHPSKGLINKCLGMIGIQGIDWLGNTKLALFSVIGTDVWKGLGVASVIFIAGIQAIDKTYYEAAVIDGADKWKQLLYITLPLARPAMNSVIMLSFIGGMRSFDLIWAMTGGGPGYATEVVASAVYKQYAAGYYGLSTAGNVIMFLMIAVLAYPLQKFLLSREVD</sequence>
<feature type="transmembrane region" description="Helical" evidence="7">
    <location>
        <begin position="159"/>
        <end position="177"/>
    </location>
</feature>
<evidence type="ECO:0000256" key="5">
    <source>
        <dbReference type="ARBA" id="ARBA00022989"/>
    </source>
</evidence>
<gene>
    <name evidence="9" type="ORF">DXD79_31755</name>
</gene>
<dbReference type="InterPro" id="IPR000515">
    <property type="entry name" value="MetI-like"/>
</dbReference>
<keyword evidence="4 7" id="KW-0812">Transmembrane</keyword>
<comment type="subcellular location">
    <subcellularLocation>
        <location evidence="1 7">Cell membrane</location>
        <topology evidence="1 7">Multi-pass membrane protein</topology>
    </subcellularLocation>
</comment>
<dbReference type="EMBL" id="QSON01000030">
    <property type="protein sequence ID" value="RGI95530.1"/>
    <property type="molecule type" value="Genomic_DNA"/>
</dbReference>
<dbReference type="PROSITE" id="PS50928">
    <property type="entry name" value="ABC_TM1"/>
    <property type="match status" value="1"/>
</dbReference>
<keyword evidence="3" id="KW-1003">Cell membrane</keyword>
<feature type="transmembrane region" description="Helical" evidence="7">
    <location>
        <begin position="12"/>
        <end position="35"/>
    </location>
</feature>
<name>A0A374NWS2_9FIRM</name>
<feature type="transmembrane region" description="Helical" evidence="7">
    <location>
        <begin position="102"/>
        <end position="122"/>
    </location>
</feature>
<feature type="transmembrane region" description="Helical" evidence="7">
    <location>
        <begin position="68"/>
        <end position="90"/>
    </location>
</feature>
<evidence type="ECO:0000256" key="6">
    <source>
        <dbReference type="ARBA" id="ARBA00023136"/>
    </source>
</evidence>
<proteinExistence type="inferred from homology"/>
<comment type="caution">
    <text evidence="9">The sequence shown here is derived from an EMBL/GenBank/DDBJ whole genome shotgun (WGS) entry which is preliminary data.</text>
</comment>
<evidence type="ECO:0000256" key="4">
    <source>
        <dbReference type="ARBA" id="ARBA00022692"/>
    </source>
</evidence>